<organism evidence="2 3">
    <name type="scientific">Nelumbo nucifera</name>
    <name type="common">Sacred lotus</name>
    <dbReference type="NCBI Taxonomy" id="4432"/>
    <lineage>
        <taxon>Eukaryota</taxon>
        <taxon>Viridiplantae</taxon>
        <taxon>Streptophyta</taxon>
        <taxon>Embryophyta</taxon>
        <taxon>Tracheophyta</taxon>
        <taxon>Spermatophyta</taxon>
        <taxon>Magnoliopsida</taxon>
        <taxon>Proteales</taxon>
        <taxon>Nelumbonaceae</taxon>
        <taxon>Nelumbo</taxon>
    </lineage>
</organism>
<dbReference type="EMBL" id="DUZY01000001">
    <property type="protein sequence ID" value="DAD24764.1"/>
    <property type="molecule type" value="Genomic_DNA"/>
</dbReference>
<evidence type="ECO:0000313" key="1">
    <source>
        <dbReference type="EMBL" id="DAD24755.1"/>
    </source>
</evidence>
<evidence type="ECO:0000313" key="2">
    <source>
        <dbReference type="EMBL" id="DAD24764.1"/>
    </source>
</evidence>
<dbReference type="AlphaFoldDB" id="A0A822XT26"/>
<protein>
    <submittedName>
        <fullName evidence="2">Uncharacterized protein</fullName>
    </submittedName>
</protein>
<comment type="caution">
    <text evidence="2">The sequence shown here is derived from an EMBL/GenBank/DDBJ whole genome shotgun (WGS) entry which is preliminary data.</text>
</comment>
<keyword evidence="3" id="KW-1185">Reference proteome</keyword>
<gene>
    <name evidence="1" type="ORF">HUJ06_026219</name>
    <name evidence="2" type="ORF">HUJ06_026228</name>
</gene>
<name>A0A822XT26_NELNU</name>
<dbReference type="EMBL" id="DUZY01000001">
    <property type="protein sequence ID" value="DAD24755.1"/>
    <property type="molecule type" value="Genomic_DNA"/>
</dbReference>
<accession>A0A822XT26</accession>
<dbReference type="Proteomes" id="UP000607653">
    <property type="component" value="Unassembled WGS sequence"/>
</dbReference>
<reference evidence="2 3" key="1">
    <citation type="journal article" date="2020" name="Mol. Biol. Evol.">
        <title>Distinct Expression and Methylation Patterns for Genes with Different Fates following a Single Whole-Genome Duplication in Flowering Plants.</title>
        <authorList>
            <person name="Shi T."/>
            <person name="Rahmani R.S."/>
            <person name="Gugger P.F."/>
            <person name="Wang M."/>
            <person name="Li H."/>
            <person name="Zhang Y."/>
            <person name="Li Z."/>
            <person name="Wang Q."/>
            <person name="Van de Peer Y."/>
            <person name="Marchal K."/>
            <person name="Chen J."/>
        </authorList>
    </citation>
    <scope>NUCLEOTIDE SEQUENCE [LARGE SCALE GENOMIC DNA]</scope>
    <source>
        <tissue evidence="2">Leaf</tissue>
    </source>
</reference>
<sequence>MEMNGTGLRDETINMVLMETEDDETVNVGPVETGEEEVSGVGAEARSSWVGSSNERFRFHECSTTTIPPRRGNIKKKIFKGLFSFH</sequence>
<proteinExistence type="predicted"/>
<evidence type="ECO:0000313" key="3">
    <source>
        <dbReference type="Proteomes" id="UP000607653"/>
    </source>
</evidence>